<keyword evidence="2" id="KW-1185">Reference proteome</keyword>
<sequence>MEAALAAVEIDEDTMCLIGVQNIFVVCTPHEKNANAYARLQQIRLFEGTFGVAAYLAQPENTCKGIIKAVDVEISEAQLRARIVNNRNPSALEAMWIKHTTVVVVLFKGMKVLNYVACCTSMFQCTLYQRHMEVCSKCGELGHRAEVGPNPVSN</sequence>
<comment type="caution">
    <text evidence="1">The sequence shown here is derived from an EMBL/GenBank/DDBJ whole genome shotgun (WGS) entry which is preliminary data.</text>
</comment>
<evidence type="ECO:0000313" key="2">
    <source>
        <dbReference type="Proteomes" id="UP000821866"/>
    </source>
</evidence>
<reference evidence="1" key="2">
    <citation type="submission" date="2021-09" db="EMBL/GenBank/DDBJ databases">
        <authorList>
            <person name="Jia N."/>
            <person name="Wang J."/>
            <person name="Shi W."/>
            <person name="Du L."/>
            <person name="Sun Y."/>
            <person name="Zhan W."/>
            <person name="Jiang J."/>
            <person name="Wang Q."/>
            <person name="Zhang B."/>
            <person name="Ji P."/>
            <person name="Sakyi L.B."/>
            <person name="Cui X."/>
            <person name="Yuan T."/>
            <person name="Jiang B."/>
            <person name="Yang W."/>
            <person name="Lam T.T.-Y."/>
            <person name="Chang Q."/>
            <person name="Ding S."/>
            <person name="Wang X."/>
            <person name="Zhu J."/>
            <person name="Ruan X."/>
            <person name="Zhao L."/>
            <person name="Wei J."/>
            <person name="Que T."/>
            <person name="Du C."/>
            <person name="Cheng J."/>
            <person name="Dai P."/>
            <person name="Han X."/>
            <person name="Huang E."/>
            <person name="Gao Y."/>
            <person name="Liu J."/>
            <person name="Shao H."/>
            <person name="Ye R."/>
            <person name="Li L."/>
            <person name="Wei W."/>
            <person name="Wang X."/>
            <person name="Wang C."/>
            <person name="Huo Q."/>
            <person name="Li W."/>
            <person name="Guo W."/>
            <person name="Chen H."/>
            <person name="Chen S."/>
            <person name="Zhou L."/>
            <person name="Zhou L."/>
            <person name="Ni X."/>
            <person name="Tian J."/>
            <person name="Zhou Y."/>
            <person name="Sheng Y."/>
            <person name="Liu T."/>
            <person name="Pan Y."/>
            <person name="Xia L."/>
            <person name="Li J."/>
            <person name="Zhao F."/>
            <person name="Cao W."/>
        </authorList>
    </citation>
    <scope>NUCLEOTIDE SEQUENCE</scope>
    <source>
        <strain evidence="1">Rmic-2018</strain>
        <tissue evidence="1">Larvae</tissue>
    </source>
</reference>
<accession>A0A9J6CVQ4</accession>
<dbReference type="Proteomes" id="UP000821866">
    <property type="component" value="Unassembled WGS sequence"/>
</dbReference>
<proteinExistence type="predicted"/>
<organism evidence="1 2">
    <name type="scientific">Rhipicephalus microplus</name>
    <name type="common">Cattle tick</name>
    <name type="synonym">Boophilus microplus</name>
    <dbReference type="NCBI Taxonomy" id="6941"/>
    <lineage>
        <taxon>Eukaryota</taxon>
        <taxon>Metazoa</taxon>
        <taxon>Ecdysozoa</taxon>
        <taxon>Arthropoda</taxon>
        <taxon>Chelicerata</taxon>
        <taxon>Arachnida</taxon>
        <taxon>Acari</taxon>
        <taxon>Parasitiformes</taxon>
        <taxon>Ixodida</taxon>
        <taxon>Ixodoidea</taxon>
        <taxon>Ixodidae</taxon>
        <taxon>Rhipicephalinae</taxon>
        <taxon>Rhipicephalus</taxon>
        <taxon>Boophilus</taxon>
    </lineage>
</organism>
<dbReference type="AlphaFoldDB" id="A0A9J6CVQ4"/>
<gene>
    <name evidence="1" type="ORF">HPB51_028912</name>
</gene>
<reference evidence="1" key="1">
    <citation type="journal article" date="2020" name="Cell">
        <title>Large-Scale Comparative Analyses of Tick Genomes Elucidate Their Genetic Diversity and Vector Capacities.</title>
        <authorList>
            <consortium name="Tick Genome and Microbiome Consortium (TIGMIC)"/>
            <person name="Jia N."/>
            <person name="Wang J."/>
            <person name="Shi W."/>
            <person name="Du L."/>
            <person name="Sun Y."/>
            <person name="Zhan W."/>
            <person name="Jiang J.F."/>
            <person name="Wang Q."/>
            <person name="Zhang B."/>
            <person name="Ji P."/>
            <person name="Bell-Sakyi L."/>
            <person name="Cui X.M."/>
            <person name="Yuan T.T."/>
            <person name="Jiang B.G."/>
            <person name="Yang W.F."/>
            <person name="Lam T.T."/>
            <person name="Chang Q.C."/>
            <person name="Ding S.J."/>
            <person name="Wang X.J."/>
            <person name="Zhu J.G."/>
            <person name="Ruan X.D."/>
            <person name="Zhao L."/>
            <person name="Wei J.T."/>
            <person name="Ye R.Z."/>
            <person name="Que T.C."/>
            <person name="Du C.H."/>
            <person name="Zhou Y.H."/>
            <person name="Cheng J.X."/>
            <person name="Dai P.F."/>
            <person name="Guo W.B."/>
            <person name="Han X.H."/>
            <person name="Huang E.J."/>
            <person name="Li L.F."/>
            <person name="Wei W."/>
            <person name="Gao Y.C."/>
            <person name="Liu J.Z."/>
            <person name="Shao H.Z."/>
            <person name="Wang X."/>
            <person name="Wang C.C."/>
            <person name="Yang T.C."/>
            <person name="Huo Q.B."/>
            <person name="Li W."/>
            <person name="Chen H.Y."/>
            <person name="Chen S.E."/>
            <person name="Zhou L.G."/>
            <person name="Ni X.B."/>
            <person name="Tian J.H."/>
            <person name="Sheng Y."/>
            <person name="Liu T."/>
            <person name="Pan Y.S."/>
            <person name="Xia L.Y."/>
            <person name="Li J."/>
            <person name="Zhao F."/>
            <person name="Cao W.C."/>
        </authorList>
    </citation>
    <scope>NUCLEOTIDE SEQUENCE</scope>
    <source>
        <strain evidence="1">Rmic-2018</strain>
    </source>
</reference>
<protein>
    <submittedName>
        <fullName evidence="1">Uncharacterized protein</fullName>
    </submittedName>
</protein>
<dbReference type="EMBL" id="JABSTU010005986">
    <property type="protein sequence ID" value="KAH7934722.1"/>
    <property type="molecule type" value="Genomic_DNA"/>
</dbReference>
<name>A0A9J6CVQ4_RHIMP</name>
<evidence type="ECO:0000313" key="1">
    <source>
        <dbReference type="EMBL" id="KAH7934722.1"/>
    </source>
</evidence>